<dbReference type="FunFam" id="3.40.50.720:FF:000084">
    <property type="entry name" value="Short-chain dehydrogenase reductase"/>
    <property type="match status" value="1"/>
</dbReference>
<dbReference type="InterPro" id="IPR020904">
    <property type="entry name" value="Sc_DH/Rdtase_CS"/>
</dbReference>
<name>A0A117UYZ0_9SPHN</name>
<evidence type="ECO:0000313" key="3">
    <source>
        <dbReference type="EMBL" id="KUR73449.1"/>
    </source>
</evidence>
<organism evidence="3 4">
    <name type="scientific">Novosphingobium fuchskuhlense</name>
    <dbReference type="NCBI Taxonomy" id="1117702"/>
    <lineage>
        <taxon>Bacteria</taxon>
        <taxon>Pseudomonadati</taxon>
        <taxon>Pseudomonadota</taxon>
        <taxon>Alphaproteobacteria</taxon>
        <taxon>Sphingomonadales</taxon>
        <taxon>Sphingomonadaceae</taxon>
        <taxon>Novosphingobium</taxon>
    </lineage>
</organism>
<evidence type="ECO:0000313" key="4">
    <source>
        <dbReference type="Proteomes" id="UP000058012"/>
    </source>
</evidence>
<sequence length="250" mass="25235">MAEPLQIARGKDLTGRRAVVTGAASGMGAAAAARLLAEGAHVLGVDRVGDGIVGTHTLIADLGDADSIASIAGAAESLLGGCDILINNAGVCPSGPFADMAEADWNAALGINVTAVMKLTRALMPLLAASGRGRVVNVGSIMSRYGDAGLVAYTTSKHAVLGLTRALAMELGPQGITVNCVQPGAIATGMTRSLFEDTPGAKDYYAGRSALGRVGQPEDVADVMVFLATDDARFITGQGIMVDGGVMVHS</sequence>
<dbReference type="STRING" id="1117702.AQZ52_00215"/>
<comment type="similarity">
    <text evidence="1">Belongs to the short-chain dehydrogenases/reductases (SDR) family.</text>
</comment>
<dbReference type="OrthoDB" id="9804774at2"/>
<keyword evidence="4" id="KW-1185">Reference proteome</keyword>
<dbReference type="PANTHER" id="PTHR24321:SF8">
    <property type="entry name" value="ESTRADIOL 17-BETA-DEHYDROGENASE 8-RELATED"/>
    <property type="match status" value="1"/>
</dbReference>
<dbReference type="Gene3D" id="3.40.50.720">
    <property type="entry name" value="NAD(P)-binding Rossmann-like Domain"/>
    <property type="match status" value="1"/>
</dbReference>
<dbReference type="Proteomes" id="UP000058012">
    <property type="component" value="Unassembled WGS sequence"/>
</dbReference>
<keyword evidence="2" id="KW-0560">Oxidoreductase</keyword>
<dbReference type="PRINTS" id="PR00080">
    <property type="entry name" value="SDRFAMILY"/>
</dbReference>
<gene>
    <name evidence="3" type="ORF">AQZ52_00215</name>
</gene>
<dbReference type="RefSeq" id="WP_067905965.1">
    <property type="nucleotide sequence ID" value="NZ_KQ954244.1"/>
</dbReference>
<dbReference type="Pfam" id="PF13561">
    <property type="entry name" value="adh_short_C2"/>
    <property type="match status" value="1"/>
</dbReference>
<accession>A0A117UYZ0</accession>
<dbReference type="SUPFAM" id="SSF51735">
    <property type="entry name" value="NAD(P)-binding Rossmann-fold domains"/>
    <property type="match status" value="1"/>
</dbReference>
<dbReference type="PANTHER" id="PTHR24321">
    <property type="entry name" value="DEHYDROGENASES, SHORT CHAIN"/>
    <property type="match status" value="1"/>
</dbReference>
<protein>
    <recommendedName>
        <fullName evidence="5">Short-chain dehydrogenase</fullName>
    </recommendedName>
</protein>
<comment type="caution">
    <text evidence="3">The sequence shown here is derived from an EMBL/GenBank/DDBJ whole genome shotgun (WGS) entry which is preliminary data.</text>
</comment>
<dbReference type="AlphaFoldDB" id="A0A117UYZ0"/>
<dbReference type="PRINTS" id="PR00081">
    <property type="entry name" value="GDHRDH"/>
</dbReference>
<dbReference type="PROSITE" id="PS00061">
    <property type="entry name" value="ADH_SHORT"/>
    <property type="match status" value="1"/>
</dbReference>
<evidence type="ECO:0000256" key="1">
    <source>
        <dbReference type="ARBA" id="ARBA00006484"/>
    </source>
</evidence>
<evidence type="ECO:0000256" key="2">
    <source>
        <dbReference type="ARBA" id="ARBA00023002"/>
    </source>
</evidence>
<dbReference type="InterPro" id="IPR036291">
    <property type="entry name" value="NAD(P)-bd_dom_sf"/>
</dbReference>
<dbReference type="InterPro" id="IPR002347">
    <property type="entry name" value="SDR_fam"/>
</dbReference>
<dbReference type="GO" id="GO:0016491">
    <property type="term" value="F:oxidoreductase activity"/>
    <property type="evidence" value="ECO:0007669"/>
    <property type="project" value="UniProtKB-KW"/>
</dbReference>
<reference evidence="3 4" key="1">
    <citation type="submission" date="2015-10" db="EMBL/GenBank/DDBJ databases">
        <title>Draft genome sequence of Novosphingobium fuchskuhlense DSM 25065 isolated from a surface water sample of the southwest basin of Lake Grosse Fuchskuhle.</title>
        <authorList>
            <person name="Ruckert C."/>
            <person name="Winkler A."/>
            <person name="Glaeser J."/>
            <person name="Grossart H.-P."/>
            <person name="Kalinowski J."/>
            <person name="Glaeser S."/>
        </authorList>
    </citation>
    <scope>NUCLEOTIDE SEQUENCE [LARGE SCALE GENOMIC DNA]</scope>
    <source>
        <strain evidence="3 4">FNE08-7</strain>
    </source>
</reference>
<dbReference type="CDD" id="cd05233">
    <property type="entry name" value="SDR_c"/>
    <property type="match status" value="1"/>
</dbReference>
<evidence type="ECO:0008006" key="5">
    <source>
        <dbReference type="Google" id="ProtNLM"/>
    </source>
</evidence>
<proteinExistence type="inferred from homology"/>
<dbReference type="EMBL" id="LLZS01000001">
    <property type="protein sequence ID" value="KUR73449.1"/>
    <property type="molecule type" value="Genomic_DNA"/>
</dbReference>